<feature type="transmembrane region" description="Helical" evidence="6">
    <location>
        <begin position="166"/>
        <end position="189"/>
    </location>
</feature>
<evidence type="ECO:0000313" key="8">
    <source>
        <dbReference type="EMBL" id="NHT77851.1"/>
    </source>
</evidence>
<evidence type="ECO:0000256" key="2">
    <source>
        <dbReference type="ARBA" id="ARBA00022448"/>
    </source>
</evidence>
<feature type="domain" description="ABC transmembrane type-1" evidence="7">
    <location>
        <begin position="54"/>
        <end position="353"/>
    </location>
</feature>
<dbReference type="InterPro" id="IPR011527">
    <property type="entry name" value="ABC1_TM_dom"/>
</dbReference>
<keyword evidence="8" id="KW-0547">Nucleotide-binding</keyword>
<organism evidence="8 9">
    <name type="scientific">Ferranicluibacter rubi</name>
    <dbReference type="NCBI Taxonomy" id="2715133"/>
    <lineage>
        <taxon>Bacteria</taxon>
        <taxon>Pseudomonadati</taxon>
        <taxon>Pseudomonadota</taxon>
        <taxon>Alphaproteobacteria</taxon>
        <taxon>Hyphomicrobiales</taxon>
        <taxon>Rhizobiaceae</taxon>
        <taxon>Ferranicluibacter</taxon>
    </lineage>
</organism>
<feature type="transmembrane region" description="Helical" evidence="6">
    <location>
        <begin position="294"/>
        <end position="318"/>
    </location>
</feature>
<keyword evidence="4 6" id="KW-1133">Transmembrane helix</keyword>
<dbReference type="Gene3D" id="3.40.50.300">
    <property type="entry name" value="P-loop containing nucleotide triphosphate hydrolases"/>
    <property type="match status" value="1"/>
</dbReference>
<dbReference type="InterPro" id="IPR050835">
    <property type="entry name" value="ABC_transporter_sub-D"/>
</dbReference>
<dbReference type="Gene3D" id="1.20.1560.10">
    <property type="entry name" value="ABC transporter type 1, transmembrane domain"/>
    <property type="match status" value="1"/>
</dbReference>
<dbReference type="InterPro" id="IPR036640">
    <property type="entry name" value="ABC1_TM_sf"/>
</dbReference>
<dbReference type="AlphaFoldDB" id="A0AA43ZK08"/>
<evidence type="ECO:0000256" key="4">
    <source>
        <dbReference type="ARBA" id="ARBA00022989"/>
    </source>
</evidence>
<evidence type="ECO:0000259" key="7">
    <source>
        <dbReference type="PROSITE" id="PS50929"/>
    </source>
</evidence>
<accession>A0AA43ZK08</accession>
<evidence type="ECO:0000256" key="3">
    <source>
        <dbReference type="ARBA" id="ARBA00022692"/>
    </source>
</evidence>
<keyword evidence="5 6" id="KW-0472">Membrane</keyword>
<feature type="transmembrane region" description="Helical" evidence="6">
    <location>
        <begin position="209"/>
        <end position="229"/>
    </location>
</feature>
<reference evidence="8" key="1">
    <citation type="submission" date="2020-03" db="EMBL/GenBank/DDBJ databases">
        <title>Ferranicluibacter endophyticum gen. nov., sp. nov., a new genus isolated from Rubus ulmifolius Schott. stem.</title>
        <authorList>
            <person name="Roca-Couso R."/>
            <person name="Flores-Felix J.D."/>
            <person name="Igual J.M."/>
            <person name="Rivas R."/>
        </authorList>
    </citation>
    <scope>NUCLEOTIDE SEQUENCE</scope>
    <source>
        <strain evidence="8">CRRU44</strain>
    </source>
</reference>
<evidence type="ECO:0000256" key="6">
    <source>
        <dbReference type="SAM" id="Phobius"/>
    </source>
</evidence>
<protein>
    <submittedName>
        <fullName evidence="8">ABC transporter ATP-binding protein/permease</fullName>
    </submittedName>
</protein>
<evidence type="ECO:0000256" key="5">
    <source>
        <dbReference type="ARBA" id="ARBA00023136"/>
    </source>
</evidence>
<dbReference type="RefSeq" id="WP_167130363.1">
    <property type="nucleotide sequence ID" value="NZ_JAANCM010000011.1"/>
</dbReference>
<dbReference type="PROSITE" id="PS50929">
    <property type="entry name" value="ABC_TM1F"/>
    <property type="match status" value="1"/>
</dbReference>
<dbReference type="PANTHER" id="PTHR11384:SF59">
    <property type="entry name" value="LYSOSOMAL COBALAMIN TRANSPORTER ABCD4"/>
    <property type="match status" value="1"/>
</dbReference>
<dbReference type="GO" id="GO:0005886">
    <property type="term" value="C:plasma membrane"/>
    <property type="evidence" value="ECO:0007669"/>
    <property type="project" value="UniProtKB-SubCell"/>
</dbReference>
<proteinExistence type="predicted"/>
<comment type="caution">
    <text evidence="8">The sequence shown here is derived from an EMBL/GenBank/DDBJ whole genome shotgun (WGS) entry which is preliminary data.</text>
</comment>
<dbReference type="GO" id="GO:0140359">
    <property type="term" value="F:ABC-type transporter activity"/>
    <property type="evidence" value="ECO:0007669"/>
    <property type="project" value="InterPro"/>
</dbReference>
<keyword evidence="3 6" id="KW-0812">Transmembrane</keyword>
<keyword evidence="9" id="KW-1185">Reference proteome</keyword>
<sequence>MPHRRDARNKQTGRATSVAAGDLEEEQTLGQQLRMMQQAFVASPSRRIILLLAAGLLAVIIAIAIGQIFLNRWYKPFYDTLERRDLPAFLGQFVVFGQIAGVILVLNVIQTWLGQWIKIKLREGLTRDLITEWMKPTRAFRLANAGSLGINPDQRIHEDARHLTDLTAGLGIGLVQSGILLVSFIGVLWSLSAGFVFRFQGYAVAIPGYMVWAAILYAGIASWLSWLVGRPLVKLNGEHYQREAALRFSLMRVNEHIEAVSLSGSEANEKRRIERDLASVLEISRGLMFAMTRLTWVTAGYGWVTVIAPIVIAAPVFFAGNLSFGGLMMAVGAFNQVHASLRWFVDNIEAVADWRATLLRVSAFRSAMLMTDERYENDKRIVYAEPGSGSIVMDDLAVASPSGSVKLADTHVEILPGDRVLITARTDVDKSSFFRAVTGLWPWGRGRLALPPSDSMAFIPRTPYFPPGSVAETLIHPAAPDRFPREQLASVLTRLGLDRFVAGLDQPLQSQVKPTEAELRLLAIARLGLHKPRWIVVEEVLDTLDPETYQRVVTFFTVETAKAAIINIGRMQPNDTFFKRVLHLENDPGGKTLKRLQPRSLRTRRDG</sequence>
<dbReference type="Pfam" id="PF06472">
    <property type="entry name" value="ABC_membrane_2"/>
    <property type="match status" value="1"/>
</dbReference>
<keyword evidence="2" id="KW-0813">Transport</keyword>
<dbReference type="GO" id="GO:0005524">
    <property type="term" value="F:ATP binding"/>
    <property type="evidence" value="ECO:0007669"/>
    <property type="project" value="UniProtKB-KW"/>
</dbReference>
<dbReference type="Proteomes" id="UP001155840">
    <property type="component" value="Unassembled WGS sequence"/>
</dbReference>
<dbReference type="PANTHER" id="PTHR11384">
    <property type="entry name" value="ATP-BINDING CASSETTE, SUB-FAMILY D MEMBER"/>
    <property type="match status" value="1"/>
</dbReference>
<feature type="transmembrane region" description="Helical" evidence="6">
    <location>
        <begin position="48"/>
        <end position="70"/>
    </location>
</feature>
<dbReference type="SUPFAM" id="SSF90123">
    <property type="entry name" value="ABC transporter transmembrane region"/>
    <property type="match status" value="1"/>
</dbReference>
<dbReference type="InterPro" id="IPR027417">
    <property type="entry name" value="P-loop_NTPase"/>
</dbReference>
<name>A0AA43ZK08_9HYPH</name>
<dbReference type="SUPFAM" id="SSF52540">
    <property type="entry name" value="P-loop containing nucleoside triphosphate hydrolases"/>
    <property type="match status" value="1"/>
</dbReference>
<comment type="subcellular location">
    <subcellularLocation>
        <location evidence="1">Cell membrane</location>
        <topology evidence="1">Multi-pass membrane protein</topology>
    </subcellularLocation>
</comment>
<evidence type="ECO:0000313" key="9">
    <source>
        <dbReference type="Proteomes" id="UP001155840"/>
    </source>
</evidence>
<gene>
    <name evidence="8" type="ORF">G8E10_19300</name>
</gene>
<keyword evidence="8" id="KW-0067">ATP-binding</keyword>
<dbReference type="EMBL" id="JAANCM010000011">
    <property type="protein sequence ID" value="NHT77851.1"/>
    <property type="molecule type" value="Genomic_DNA"/>
</dbReference>
<evidence type="ECO:0000256" key="1">
    <source>
        <dbReference type="ARBA" id="ARBA00004651"/>
    </source>
</evidence>
<feature type="transmembrane region" description="Helical" evidence="6">
    <location>
        <begin position="90"/>
        <end position="113"/>
    </location>
</feature>